<evidence type="ECO:0000313" key="2">
    <source>
        <dbReference type="EMBL" id="RYR14639.1"/>
    </source>
</evidence>
<dbReference type="OrthoDB" id="1382875at2759"/>
<dbReference type="Pfam" id="PF04525">
    <property type="entry name" value="LOR"/>
    <property type="match status" value="1"/>
</dbReference>
<keyword evidence="3" id="KW-1185">Reference proteome</keyword>
<dbReference type="PANTHER" id="PTHR31087">
    <property type="match status" value="1"/>
</dbReference>
<dbReference type="Gene3D" id="2.40.160.200">
    <property type="entry name" value="LURP1-related"/>
    <property type="match status" value="1"/>
</dbReference>
<evidence type="ECO:0000256" key="1">
    <source>
        <dbReference type="ARBA" id="ARBA00005437"/>
    </source>
</evidence>
<dbReference type="InterPro" id="IPR007612">
    <property type="entry name" value="LOR"/>
</dbReference>
<dbReference type="STRING" id="3818.A0A444ZKD7"/>
<evidence type="ECO:0008006" key="4">
    <source>
        <dbReference type="Google" id="ProtNLM"/>
    </source>
</evidence>
<dbReference type="EMBL" id="SDMP01000014">
    <property type="protein sequence ID" value="RYR14639.1"/>
    <property type="molecule type" value="Genomic_DNA"/>
</dbReference>
<accession>A0A444ZKD7</accession>
<evidence type="ECO:0000313" key="3">
    <source>
        <dbReference type="Proteomes" id="UP000289738"/>
    </source>
</evidence>
<comment type="similarity">
    <text evidence="1">Belongs to the LOR family.</text>
</comment>
<reference evidence="2 3" key="1">
    <citation type="submission" date="2019-01" db="EMBL/GenBank/DDBJ databases">
        <title>Sequencing of cultivated peanut Arachis hypogaea provides insights into genome evolution and oil improvement.</title>
        <authorList>
            <person name="Chen X."/>
        </authorList>
    </citation>
    <scope>NUCLEOTIDE SEQUENCE [LARGE SCALE GENOMIC DNA]</scope>
    <source>
        <strain evidence="3">cv. Fuhuasheng</strain>
        <tissue evidence="2">Leaves</tissue>
    </source>
</reference>
<dbReference type="SUPFAM" id="SSF54518">
    <property type="entry name" value="Tubby C-terminal domain-like"/>
    <property type="match status" value="1"/>
</dbReference>
<dbReference type="InterPro" id="IPR038595">
    <property type="entry name" value="LOR_sf"/>
</dbReference>
<proteinExistence type="inferred from homology"/>
<sequence>MAYITPTAPPLPFESAIIHPHMMPFTTPTTPPSPFPTAIIHPQYCAPYPVGLVLKKEKTILHKYTVTDINDNVIFTVTSPFLTMHQHRYVRDALGNTILHLRRELFRDRWKAFRGQNMEQLEIFTRKQSSLLQLRTTLDVFLANNITGVCDFKLVEAGFFARTWVVNIAESDIVVAQIKHKLGRFFRREKFMVTISPNIDYAFVVALTVTLDDYISRRRKRRT</sequence>
<dbReference type="PANTHER" id="PTHR31087:SF160">
    <property type="entry name" value="PROTEIN LURP-ONE-RELATED 1-RELATED"/>
    <property type="match status" value="1"/>
</dbReference>
<name>A0A444ZKD7_ARAHY</name>
<protein>
    <recommendedName>
        <fullName evidence="4">Protein LURP-one-related</fullName>
    </recommendedName>
</protein>
<dbReference type="InterPro" id="IPR025659">
    <property type="entry name" value="Tubby-like_C"/>
</dbReference>
<gene>
    <name evidence="2" type="ORF">Ahy_B04g071291</name>
</gene>
<comment type="caution">
    <text evidence="2">The sequence shown here is derived from an EMBL/GenBank/DDBJ whole genome shotgun (WGS) entry which is preliminary data.</text>
</comment>
<dbReference type="AlphaFoldDB" id="A0A444ZKD7"/>
<dbReference type="Proteomes" id="UP000289738">
    <property type="component" value="Chromosome B04"/>
</dbReference>
<organism evidence="2 3">
    <name type="scientific">Arachis hypogaea</name>
    <name type="common">Peanut</name>
    <dbReference type="NCBI Taxonomy" id="3818"/>
    <lineage>
        <taxon>Eukaryota</taxon>
        <taxon>Viridiplantae</taxon>
        <taxon>Streptophyta</taxon>
        <taxon>Embryophyta</taxon>
        <taxon>Tracheophyta</taxon>
        <taxon>Spermatophyta</taxon>
        <taxon>Magnoliopsida</taxon>
        <taxon>eudicotyledons</taxon>
        <taxon>Gunneridae</taxon>
        <taxon>Pentapetalae</taxon>
        <taxon>rosids</taxon>
        <taxon>fabids</taxon>
        <taxon>Fabales</taxon>
        <taxon>Fabaceae</taxon>
        <taxon>Papilionoideae</taxon>
        <taxon>50 kb inversion clade</taxon>
        <taxon>dalbergioids sensu lato</taxon>
        <taxon>Dalbergieae</taxon>
        <taxon>Pterocarpus clade</taxon>
        <taxon>Arachis</taxon>
    </lineage>
</organism>